<organism evidence="2 3">
    <name type="scientific">Neisseria elongata subsp. nitroreducens</name>
    <dbReference type="NCBI Taxonomy" id="90367"/>
    <lineage>
        <taxon>Bacteria</taxon>
        <taxon>Pseudomonadati</taxon>
        <taxon>Pseudomonadota</taxon>
        <taxon>Betaproteobacteria</taxon>
        <taxon>Neisseriales</taxon>
        <taxon>Neisseriaceae</taxon>
        <taxon>Neisseria</taxon>
    </lineage>
</organism>
<dbReference type="RefSeq" id="WP_204811007.1">
    <property type="nucleotide sequence ID" value="NZ_JAGJWT010000008.1"/>
</dbReference>
<gene>
    <name evidence="2" type="ORF">J8641_09250</name>
</gene>
<evidence type="ECO:0000313" key="2">
    <source>
        <dbReference type="EMBL" id="MBS9340979.1"/>
    </source>
</evidence>
<dbReference type="GO" id="GO:0030151">
    <property type="term" value="F:molybdenum ion binding"/>
    <property type="evidence" value="ECO:0007669"/>
    <property type="project" value="InterPro"/>
</dbReference>
<reference evidence="2" key="1">
    <citation type="submission" date="2021-04" db="EMBL/GenBank/DDBJ databases">
        <title>Genomic characterization of endocarditis-associated Neisseria elongata subsp. nitroreducens.</title>
        <authorList>
            <person name="Schorner M."/>
            <person name="Passarelli-Araujo H."/>
            <person name="Scheffer M."/>
            <person name="Barazzetti F."/>
            <person name="Martins J."/>
            <person name="Machado H."/>
            <person name="Palmeiro J."/>
            <person name="Bazzo M."/>
        </authorList>
    </citation>
    <scope>NUCLEOTIDE SEQUENCE</scope>
    <source>
        <strain evidence="2">Nel_M001</strain>
    </source>
</reference>
<dbReference type="GO" id="GO:0030170">
    <property type="term" value="F:pyridoxal phosphate binding"/>
    <property type="evidence" value="ECO:0007669"/>
    <property type="project" value="InterPro"/>
</dbReference>
<dbReference type="PROSITE" id="PS51340">
    <property type="entry name" value="MOSC"/>
    <property type="match status" value="1"/>
</dbReference>
<dbReference type="EMBL" id="JAGJWT010000008">
    <property type="protein sequence ID" value="MBS9340979.1"/>
    <property type="molecule type" value="Genomic_DNA"/>
</dbReference>
<dbReference type="AlphaFoldDB" id="A0A9X0ZUX1"/>
<sequence length="151" mass="17393">MAKKKIDPQDIAAATREHPYSLTQNVCTYNIVYDTALQSPFPPETDPLTFRRVGGQRQFVYADKNHAYHFVRRPPEGMDDMEFCCRPLEFQQQYQGYEIAAGIDGGSLKHLGGADSDLFQDKNGYYWQRGLLLQPADDLDEVREYLRLIKP</sequence>
<protein>
    <recommendedName>
        <fullName evidence="1">MOSC domain-containing protein</fullName>
    </recommendedName>
</protein>
<feature type="domain" description="MOSC" evidence="1">
    <location>
        <begin position="86"/>
        <end position="151"/>
    </location>
</feature>
<name>A0A9X0ZUX1_NEIEL</name>
<dbReference type="Proteomes" id="UP000708805">
    <property type="component" value="Unassembled WGS sequence"/>
</dbReference>
<comment type="caution">
    <text evidence="2">The sequence shown here is derived from an EMBL/GenBank/DDBJ whole genome shotgun (WGS) entry which is preliminary data.</text>
</comment>
<proteinExistence type="predicted"/>
<dbReference type="InterPro" id="IPR005302">
    <property type="entry name" value="MoCF_Sase_C"/>
</dbReference>
<evidence type="ECO:0000313" key="3">
    <source>
        <dbReference type="Proteomes" id="UP000708805"/>
    </source>
</evidence>
<evidence type="ECO:0000259" key="1">
    <source>
        <dbReference type="PROSITE" id="PS51340"/>
    </source>
</evidence>
<accession>A0A9X0ZUX1</accession>
<dbReference type="GO" id="GO:0003824">
    <property type="term" value="F:catalytic activity"/>
    <property type="evidence" value="ECO:0007669"/>
    <property type="project" value="InterPro"/>
</dbReference>